<keyword evidence="5" id="KW-0614">Plasmid</keyword>
<gene>
    <name evidence="5" type="ORF">AB0763_14565</name>
</gene>
<dbReference type="Pfam" id="PF00356">
    <property type="entry name" value="LacI"/>
    <property type="match status" value="1"/>
</dbReference>
<dbReference type="NCBIfam" id="NF007075">
    <property type="entry name" value="PRK09526.1"/>
    <property type="match status" value="1"/>
</dbReference>
<reference evidence="5" key="1">
    <citation type="submission" date="2024-07" db="EMBL/GenBank/DDBJ databases">
        <title>Genome Analysis of a Potential Novel Vibrio Species Secreting pH- and Thermo-stable Alginate Lyase and its Application in Producing Alginate Oligosaccharides.</title>
        <authorList>
            <person name="Huang H."/>
            <person name="Bao K."/>
        </authorList>
    </citation>
    <scope>NUCLEOTIDE SEQUENCE</scope>
    <source>
        <strain evidence="5">HB236076</strain>
        <plasmid evidence="5">p-HB236076</plasmid>
    </source>
</reference>
<sequence length="359" mass="39085">MAVTFKEVAKLAGVSTQTVSRVTNGADNVAEETRQRVNAAIKQLGYVPNKGAQMLSRAQSRIIGIVSLDISLHGVALITNGIRHQAHDMDYATALAVLSDNSIDEYRSAVRELIAQQVELVIVNAPSSREIAESLVEQFAQLTFVFIDVPEEAAVNQVNCDHKAGAQLAISHLIAQDHKAFLCISGPKASTAARIRLNEWQTQIHTHGLTLVACYEGDWQAQSGYHAIKTALLKGESFDAVLVGNDQMALGVLCALSEFGIKVPQMVSVVGFDGIQDSQFFSPPLTTVKQDFRQLGRQAVKLAINTQAQEQGMSGDMLPVSKVLPVSLEVRQSCAQRSQTQYDKVEIMNALEHIKRLLP</sequence>
<dbReference type="SUPFAM" id="SSF47413">
    <property type="entry name" value="lambda repressor-like DNA-binding domains"/>
    <property type="match status" value="1"/>
</dbReference>
<evidence type="ECO:0000256" key="1">
    <source>
        <dbReference type="ARBA" id="ARBA00023015"/>
    </source>
</evidence>
<dbReference type="Gene3D" id="3.40.50.2300">
    <property type="match status" value="2"/>
</dbReference>
<dbReference type="RefSeq" id="WP_306099163.1">
    <property type="nucleotide sequence ID" value="NZ_CP162602.1"/>
</dbReference>
<accession>A0AB39HJZ7</accession>
<dbReference type="InterPro" id="IPR010982">
    <property type="entry name" value="Lambda_DNA-bd_dom_sf"/>
</dbReference>
<evidence type="ECO:0000313" key="5">
    <source>
        <dbReference type="EMBL" id="XDK26987.1"/>
    </source>
</evidence>
<dbReference type="CDD" id="cd01574">
    <property type="entry name" value="PBP1_LacI"/>
    <property type="match status" value="1"/>
</dbReference>
<keyword evidence="1" id="KW-0805">Transcription regulation</keyword>
<dbReference type="SUPFAM" id="SSF53822">
    <property type="entry name" value="Periplasmic binding protein-like I"/>
    <property type="match status" value="1"/>
</dbReference>
<evidence type="ECO:0000256" key="2">
    <source>
        <dbReference type="ARBA" id="ARBA00023125"/>
    </source>
</evidence>
<evidence type="ECO:0000259" key="4">
    <source>
        <dbReference type="PROSITE" id="PS50932"/>
    </source>
</evidence>
<proteinExistence type="predicted"/>
<dbReference type="CDD" id="cd01392">
    <property type="entry name" value="HTH_LacI"/>
    <property type="match status" value="1"/>
</dbReference>
<keyword evidence="3" id="KW-0804">Transcription</keyword>
<geneLocation type="plasmid" evidence="5">
    <name>p-HB236076</name>
</geneLocation>
<dbReference type="InterPro" id="IPR028082">
    <property type="entry name" value="Peripla_BP_I"/>
</dbReference>
<dbReference type="GO" id="GO:0000976">
    <property type="term" value="F:transcription cis-regulatory region binding"/>
    <property type="evidence" value="ECO:0007669"/>
    <property type="project" value="TreeGrafter"/>
</dbReference>
<dbReference type="PANTHER" id="PTHR30146:SF153">
    <property type="entry name" value="LACTOSE OPERON REPRESSOR"/>
    <property type="match status" value="1"/>
</dbReference>
<dbReference type="PROSITE" id="PS50932">
    <property type="entry name" value="HTH_LACI_2"/>
    <property type="match status" value="1"/>
</dbReference>
<dbReference type="PANTHER" id="PTHR30146">
    <property type="entry name" value="LACI-RELATED TRANSCRIPTIONAL REPRESSOR"/>
    <property type="match status" value="1"/>
</dbReference>
<organism evidence="5">
    <name type="scientific">Vibrio sp. HB236076</name>
    <dbReference type="NCBI Taxonomy" id="3232307"/>
    <lineage>
        <taxon>Bacteria</taxon>
        <taxon>Pseudomonadati</taxon>
        <taxon>Pseudomonadota</taxon>
        <taxon>Gammaproteobacteria</taxon>
        <taxon>Vibrionales</taxon>
        <taxon>Vibrionaceae</taxon>
        <taxon>Vibrio</taxon>
    </lineage>
</organism>
<dbReference type="Pfam" id="PF13377">
    <property type="entry name" value="Peripla_BP_3"/>
    <property type="match status" value="1"/>
</dbReference>
<dbReference type="InterPro" id="IPR000843">
    <property type="entry name" value="HTH_LacI"/>
</dbReference>
<protein>
    <submittedName>
        <fullName evidence="5">LacI family DNA-binding transcriptional regulator</fullName>
    </submittedName>
</protein>
<dbReference type="KEGG" id="vih:AB0763_14565"/>
<dbReference type="AlphaFoldDB" id="A0AB39HJZ7"/>
<evidence type="ECO:0000256" key="3">
    <source>
        <dbReference type="ARBA" id="ARBA00023163"/>
    </source>
</evidence>
<dbReference type="GO" id="GO:0003700">
    <property type="term" value="F:DNA-binding transcription factor activity"/>
    <property type="evidence" value="ECO:0007669"/>
    <property type="project" value="TreeGrafter"/>
</dbReference>
<keyword evidence="2 5" id="KW-0238">DNA-binding</keyword>
<dbReference type="SMART" id="SM00354">
    <property type="entry name" value="HTH_LACI"/>
    <property type="match status" value="1"/>
</dbReference>
<feature type="domain" description="HTH lacI-type" evidence="4">
    <location>
        <begin position="3"/>
        <end position="57"/>
    </location>
</feature>
<dbReference type="EMBL" id="CP162602">
    <property type="protein sequence ID" value="XDK26987.1"/>
    <property type="molecule type" value="Genomic_DNA"/>
</dbReference>
<dbReference type="InterPro" id="IPR046335">
    <property type="entry name" value="LacI/GalR-like_sensor"/>
</dbReference>
<name>A0AB39HJZ7_9VIBR</name>
<dbReference type="Gene3D" id="1.10.260.40">
    <property type="entry name" value="lambda repressor-like DNA-binding domains"/>
    <property type="match status" value="1"/>
</dbReference>